<dbReference type="GO" id="GO:0009755">
    <property type="term" value="P:hormone-mediated signaling pathway"/>
    <property type="evidence" value="ECO:0007669"/>
    <property type="project" value="TreeGrafter"/>
</dbReference>
<keyword evidence="1" id="KW-0812">Transmembrane</keyword>
<proteinExistence type="predicted"/>
<dbReference type="GO" id="GO:0008528">
    <property type="term" value="F:G protein-coupled peptide receptor activity"/>
    <property type="evidence" value="ECO:0007669"/>
    <property type="project" value="TreeGrafter"/>
</dbReference>
<evidence type="ECO:0000313" key="2">
    <source>
        <dbReference type="EMBL" id="CAG7818237.1"/>
    </source>
</evidence>
<keyword evidence="1" id="KW-1133">Transmembrane helix</keyword>
<feature type="transmembrane region" description="Helical" evidence="1">
    <location>
        <begin position="6"/>
        <end position="26"/>
    </location>
</feature>
<comment type="caution">
    <text evidence="2">The sequence shown here is derived from an EMBL/GenBank/DDBJ whole genome shotgun (WGS) entry which is preliminary data.</text>
</comment>
<protein>
    <submittedName>
        <fullName evidence="2">Uncharacterized protein</fullName>
    </submittedName>
</protein>
<evidence type="ECO:0000256" key="1">
    <source>
        <dbReference type="SAM" id="Phobius"/>
    </source>
</evidence>
<accession>A0A8J2KRQ9</accession>
<keyword evidence="3" id="KW-1185">Reference proteome</keyword>
<dbReference type="EMBL" id="CAJVCH010415365">
    <property type="protein sequence ID" value="CAG7818237.1"/>
    <property type="molecule type" value="Genomic_DNA"/>
</dbReference>
<dbReference type="GO" id="GO:0005886">
    <property type="term" value="C:plasma membrane"/>
    <property type="evidence" value="ECO:0007669"/>
    <property type="project" value="TreeGrafter"/>
</dbReference>
<keyword evidence="1" id="KW-0472">Membrane</keyword>
<gene>
    <name evidence="2" type="ORF">AFUS01_LOCUS28751</name>
</gene>
<dbReference type="Proteomes" id="UP000708208">
    <property type="component" value="Unassembled WGS sequence"/>
</dbReference>
<dbReference type="PANTHER" id="PTHR24372:SF74">
    <property type="entry name" value="LP13728P"/>
    <property type="match status" value="1"/>
</dbReference>
<name>A0A8J2KRQ9_9HEXA</name>
<feature type="non-terminal residue" evidence="2">
    <location>
        <position position="1"/>
    </location>
</feature>
<dbReference type="SUPFAM" id="SSF81321">
    <property type="entry name" value="Family A G protein-coupled receptor-like"/>
    <property type="match status" value="1"/>
</dbReference>
<dbReference type="PANTHER" id="PTHR24372">
    <property type="entry name" value="GLYCOPROTEIN HORMONE RECEPTOR"/>
    <property type="match status" value="1"/>
</dbReference>
<organism evidence="2 3">
    <name type="scientific">Allacma fusca</name>
    <dbReference type="NCBI Taxonomy" id="39272"/>
    <lineage>
        <taxon>Eukaryota</taxon>
        <taxon>Metazoa</taxon>
        <taxon>Ecdysozoa</taxon>
        <taxon>Arthropoda</taxon>
        <taxon>Hexapoda</taxon>
        <taxon>Collembola</taxon>
        <taxon>Symphypleona</taxon>
        <taxon>Sminthuridae</taxon>
        <taxon>Allacma</taxon>
    </lineage>
</organism>
<evidence type="ECO:0000313" key="3">
    <source>
        <dbReference type="Proteomes" id="UP000708208"/>
    </source>
</evidence>
<dbReference type="AlphaFoldDB" id="A0A8J2KRQ9"/>
<sequence>VTDAKILLVFFYPLNSFCNPYLYAILTKQYRRDLFLLLHRSPYFYSY</sequence>
<reference evidence="2" key="1">
    <citation type="submission" date="2021-06" db="EMBL/GenBank/DDBJ databases">
        <authorList>
            <person name="Hodson N. C."/>
            <person name="Mongue J. A."/>
            <person name="Jaron S. K."/>
        </authorList>
    </citation>
    <scope>NUCLEOTIDE SEQUENCE</scope>
</reference>
<dbReference type="GO" id="GO:0007189">
    <property type="term" value="P:adenylate cyclase-activating G protein-coupled receptor signaling pathway"/>
    <property type="evidence" value="ECO:0007669"/>
    <property type="project" value="TreeGrafter"/>
</dbReference>
<dbReference type="OrthoDB" id="5981530at2759"/>